<dbReference type="EMBL" id="JADBEJ010000003">
    <property type="protein sequence ID" value="MBE1575040.1"/>
    <property type="molecule type" value="Genomic_DNA"/>
</dbReference>
<dbReference type="InterPro" id="IPR003593">
    <property type="entry name" value="AAA+_ATPase"/>
</dbReference>
<accession>A0ABR9L3C4</accession>
<feature type="domain" description="AAA+ ATPase" evidence="1">
    <location>
        <begin position="80"/>
        <end position="214"/>
    </location>
</feature>
<dbReference type="InterPro" id="IPR027417">
    <property type="entry name" value="P-loop_NTPase"/>
</dbReference>
<keyword evidence="3" id="KW-1185">Reference proteome</keyword>
<dbReference type="Gene3D" id="3.40.50.300">
    <property type="entry name" value="P-loop containing nucleotide triphosphate hydrolases"/>
    <property type="match status" value="1"/>
</dbReference>
<dbReference type="SMART" id="SM00382">
    <property type="entry name" value="AAA"/>
    <property type="match status" value="1"/>
</dbReference>
<gene>
    <name evidence="2" type="ORF">H4W30_002087</name>
</gene>
<dbReference type="Pfam" id="PF01695">
    <property type="entry name" value="IstB_IS21"/>
    <property type="match status" value="1"/>
</dbReference>
<evidence type="ECO:0000313" key="3">
    <source>
        <dbReference type="Proteomes" id="UP000656548"/>
    </source>
</evidence>
<dbReference type="InterPro" id="IPR002611">
    <property type="entry name" value="IstB_ATP-bd"/>
</dbReference>
<evidence type="ECO:0000313" key="2">
    <source>
        <dbReference type="EMBL" id="MBE1575040.1"/>
    </source>
</evidence>
<name>A0ABR9L3C4_9PSEU</name>
<organism evidence="2 3">
    <name type="scientific">Amycolatopsis roodepoortensis</name>
    <dbReference type="NCBI Taxonomy" id="700274"/>
    <lineage>
        <taxon>Bacteria</taxon>
        <taxon>Bacillati</taxon>
        <taxon>Actinomycetota</taxon>
        <taxon>Actinomycetes</taxon>
        <taxon>Pseudonocardiales</taxon>
        <taxon>Pseudonocardiaceae</taxon>
        <taxon>Amycolatopsis</taxon>
    </lineage>
</organism>
<dbReference type="PANTHER" id="PTHR30050">
    <property type="entry name" value="CHROMOSOMAL REPLICATION INITIATOR PROTEIN DNAA"/>
    <property type="match status" value="1"/>
</dbReference>
<dbReference type="RefSeq" id="WP_191334908.1">
    <property type="nucleotide sequence ID" value="NZ_JADBEJ010000003.1"/>
</dbReference>
<sequence>MTEPRKAFSPPSGAIPPPIDWAAEDARVATEYREEARLRARRELAKALPPRYASADTDLPELAAWAAALAVKDMTNGPAKGPALLLLGGTGVGKTHAAIAALRRYVAAGGDATPVMTTAPDLYADLRPKSGKTGDVSLERYTDAKLLMVDDLGAAKTSEWVEEVNYRLINHRYNHELPTLFTSNVPPRELGAVLGERVTSRLTEMCRMVVLKGPDRRRAA</sequence>
<dbReference type="SUPFAM" id="SSF52540">
    <property type="entry name" value="P-loop containing nucleoside triphosphate hydrolases"/>
    <property type="match status" value="1"/>
</dbReference>
<protein>
    <submittedName>
        <fullName evidence="2">DNA replication protein DnaC</fullName>
    </submittedName>
</protein>
<proteinExistence type="predicted"/>
<reference evidence="2 3" key="1">
    <citation type="submission" date="2020-10" db="EMBL/GenBank/DDBJ databases">
        <title>Sequencing the genomes of 1000 actinobacteria strains.</title>
        <authorList>
            <person name="Klenk H.-P."/>
        </authorList>
    </citation>
    <scope>NUCLEOTIDE SEQUENCE [LARGE SCALE GENOMIC DNA]</scope>
    <source>
        <strain evidence="2 3">DSM 46661</strain>
    </source>
</reference>
<comment type="caution">
    <text evidence="2">The sequence shown here is derived from an EMBL/GenBank/DDBJ whole genome shotgun (WGS) entry which is preliminary data.</text>
</comment>
<evidence type="ECO:0000259" key="1">
    <source>
        <dbReference type="SMART" id="SM00382"/>
    </source>
</evidence>
<dbReference type="Proteomes" id="UP000656548">
    <property type="component" value="Unassembled WGS sequence"/>
</dbReference>
<dbReference type="PANTHER" id="PTHR30050:SF4">
    <property type="entry name" value="ATP-BINDING PROTEIN RV3427C IN INSERTION SEQUENCE-RELATED"/>
    <property type="match status" value="1"/>
</dbReference>